<dbReference type="Proteomes" id="UP000278085">
    <property type="component" value="Unassembled WGS sequence"/>
</dbReference>
<organism evidence="7 8">
    <name type="scientific">Massilia atriviolacea</name>
    <dbReference type="NCBI Taxonomy" id="2495579"/>
    <lineage>
        <taxon>Bacteria</taxon>
        <taxon>Pseudomonadati</taxon>
        <taxon>Pseudomonadota</taxon>
        <taxon>Betaproteobacteria</taxon>
        <taxon>Burkholderiales</taxon>
        <taxon>Oxalobacteraceae</taxon>
        <taxon>Telluria group</taxon>
        <taxon>Massilia</taxon>
    </lineage>
</organism>
<evidence type="ECO:0000256" key="1">
    <source>
        <dbReference type="ARBA" id="ARBA00023015"/>
    </source>
</evidence>
<dbReference type="EMBL" id="RXLQ01000016">
    <property type="protein sequence ID" value="RSZ56384.1"/>
    <property type="molecule type" value="Genomic_DNA"/>
</dbReference>
<dbReference type="PANTHER" id="PTHR30385">
    <property type="entry name" value="SIGMA FACTOR F FLAGELLAR"/>
    <property type="match status" value="1"/>
</dbReference>
<evidence type="ECO:0000313" key="7">
    <source>
        <dbReference type="EMBL" id="RSZ56384.1"/>
    </source>
</evidence>
<evidence type="ECO:0000256" key="3">
    <source>
        <dbReference type="ARBA" id="ARBA00023125"/>
    </source>
</evidence>
<gene>
    <name evidence="7" type="ORF">EJB06_25020</name>
</gene>
<dbReference type="Pfam" id="PF04542">
    <property type="entry name" value="Sigma70_r2"/>
    <property type="match status" value="1"/>
</dbReference>
<dbReference type="GO" id="GO:0003677">
    <property type="term" value="F:DNA binding"/>
    <property type="evidence" value="ECO:0007669"/>
    <property type="project" value="UniProtKB-KW"/>
</dbReference>
<reference evidence="7 8" key="1">
    <citation type="submission" date="2018-12" db="EMBL/GenBank/DDBJ databases">
        <authorList>
            <person name="Yang E."/>
        </authorList>
    </citation>
    <scope>NUCLEOTIDE SEQUENCE [LARGE SCALE GENOMIC DNA]</scope>
    <source>
        <strain evidence="7 8">SOD</strain>
    </source>
</reference>
<keyword evidence="4" id="KW-0804">Transcription</keyword>
<keyword evidence="2" id="KW-0731">Sigma factor</keyword>
<keyword evidence="3" id="KW-0238">DNA-binding</keyword>
<dbReference type="AlphaFoldDB" id="A0A430HFN1"/>
<keyword evidence="8" id="KW-1185">Reference proteome</keyword>
<dbReference type="InterPro" id="IPR007630">
    <property type="entry name" value="RNA_pol_sigma70_r4"/>
</dbReference>
<dbReference type="CDD" id="cd06171">
    <property type="entry name" value="Sigma70_r4"/>
    <property type="match status" value="1"/>
</dbReference>
<keyword evidence="1" id="KW-0805">Transcription regulation</keyword>
<dbReference type="InterPro" id="IPR007627">
    <property type="entry name" value="RNA_pol_sigma70_r2"/>
</dbReference>
<proteinExistence type="predicted"/>
<dbReference type="InterPro" id="IPR013325">
    <property type="entry name" value="RNA_pol_sigma_r2"/>
</dbReference>
<comment type="caution">
    <text evidence="7">The sequence shown here is derived from an EMBL/GenBank/DDBJ whole genome shotgun (WGS) entry which is preliminary data.</text>
</comment>
<name>A0A430HFN1_9BURK</name>
<dbReference type="NCBIfam" id="TIGR02937">
    <property type="entry name" value="sigma70-ECF"/>
    <property type="match status" value="1"/>
</dbReference>
<feature type="domain" description="RNA polymerase sigma-70 region 4" evidence="6">
    <location>
        <begin position="194"/>
        <end position="240"/>
    </location>
</feature>
<accession>A0A430HFN1</accession>
<dbReference type="SUPFAM" id="SSF88946">
    <property type="entry name" value="Sigma2 domain of RNA polymerase sigma factors"/>
    <property type="match status" value="1"/>
</dbReference>
<dbReference type="GO" id="GO:0006352">
    <property type="term" value="P:DNA-templated transcription initiation"/>
    <property type="evidence" value="ECO:0007669"/>
    <property type="project" value="InterPro"/>
</dbReference>
<evidence type="ECO:0000256" key="2">
    <source>
        <dbReference type="ARBA" id="ARBA00023082"/>
    </source>
</evidence>
<evidence type="ECO:0000256" key="4">
    <source>
        <dbReference type="ARBA" id="ARBA00023163"/>
    </source>
</evidence>
<dbReference type="OrthoDB" id="8481770at2"/>
<evidence type="ECO:0000313" key="8">
    <source>
        <dbReference type="Proteomes" id="UP000278085"/>
    </source>
</evidence>
<dbReference type="Gene3D" id="1.10.1740.10">
    <property type="match status" value="1"/>
</dbReference>
<sequence length="253" mass="27785">MRTSTPQGASGAATPPALADEPALWKAARGGGAAARARLIEGYLPFVRMLAAKMFAGRIDHDLEFNEYLQFGTIGLIEAVDRFDPAMGNQFKTFAGHRINGAILDGIGQMSEKRTQVNTRKRQQAERRDAARVALDSGTRDLFQQLADVAIGLALGYVLDDPVVYDHQDASVADQHYTRVEMAQLRSKMQALVATLPEKERMVIKYHYLNQVSFAVIAETMNLSKGRVSQLHNQALALLRRAANAVSACDVAW</sequence>
<evidence type="ECO:0000259" key="5">
    <source>
        <dbReference type="Pfam" id="PF04542"/>
    </source>
</evidence>
<dbReference type="Gene3D" id="1.20.140.160">
    <property type="match status" value="1"/>
</dbReference>
<dbReference type="InterPro" id="IPR000943">
    <property type="entry name" value="RNA_pol_sigma70"/>
</dbReference>
<evidence type="ECO:0000259" key="6">
    <source>
        <dbReference type="Pfam" id="PF04545"/>
    </source>
</evidence>
<dbReference type="RefSeq" id="WP_126076742.1">
    <property type="nucleotide sequence ID" value="NZ_CP051166.1"/>
</dbReference>
<dbReference type="PRINTS" id="PR00046">
    <property type="entry name" value="SIGMA70FCT"/>
</dbReference>
<dbReference type="InterPro" id="IPR014284">
    <property type="entry name" value="RNA_pol_sigma-70_dom"/>
</dbReference>
<dbReference type="InterPro" id="IPR013324">
    <property type="entry name" value="RNA_pol_sigma_r3/r4-like"/>
</dbReference>
<feature type="domain" description="RNA polymerase sigma-70 region 2" evidence="5">
    <location>
        <begin position="39"/>
        <end position="107"/>
    </location>
</feature>
<dbReference type="GO" id="GO:0016987">
    <property type="term" value="F:sigma factor activity"/>
    <property type="evidence" value="ECO:0007669"/>
    <property type="project" value="UniProtKB-KW"/>
</dbReference>
<protein>
    <submittedName>
        <fullName evidence="7">Sigma-70 family RNA polymerase sigma factor</fullName>
    </submittedName>
</protein>
<dbReference type="SUPFAM" id="SSF88659">
    <property type="entry name" value="Sigma3 and sigma4 domains of RNA polymerase sigma factors"/>
    <property type="match status" value="1"/>
</dbReference>
<dbReference type="Pfam" id="PF04545">
    <property type="entry name" value="Sigma70_r4"/>
    <property type="match status" value="1"/>
</dbReference>